<sequence length="95" mass="11021">MYCIYEKRWSFKELAMFLPLQEGISRSSVITSNSLTFSLIFALSVSTQTILKHFLENSINLSSKVSDNFVKSMAEMYRLKILFKTTSRDMKLFTS</sequence>
<proteinExistence type="predicted"/>
<reference evidence="1" key="1">
    <citation type="submission" date="2019-10" db="EMBL/GenBank/DDBJ databases">
        <title>Conservation and host-specific expression of non-tandemly repeated heterogenous ribosome RNA gene in arbuscular mycorrhizal fungi.</title>
        <authorList>
            <person name="Maeda T."/>
            <person name="Kobayashi Y."/>
            <person name="Nakagawa T."/>
            <person name="Ezawa T."/>
            <person name="Yamaguchi K."/>
            <person name="Bino T."/>
            <person name="Nishimoto Y."/>
            <person name="Shigenobu S."/>
            <person name="Kawaguchi M."/>
        </authorList>
    </citation>
    <scope>NUCLEOTIDE SEQUENCE</scope>
    <source>
        <strain evidence="1">HR1</strain>
    </source>
</reference>
<dbReference type="Proteomes" id="UP000615446">
    <property type="component" value="Unassembled WGS sequence"/>
</dbReference>
<evidence type="ECO:0000313" key="2">
    <source>
        <dbReference type="Proteomes" id="UP000615446"/>
    </source>
</evidence>
<dbReference type="EMBL" id="BLAL01000300">
    <property type="protein sequence ID" value="GET01427.1"/>
    <property type="molecule type" value="Genomic_DNA"/>
</dbReference>
<name>A0A8H3MBU7_9GLOM</name>
<protein>
    <submittedName>
        <fullName evidence="1">Uncharacterized protein</fullName>
    </submittedName>
</protein>
<organism evidence="1 2">
    <name type="scientific">Rhizophagus clarus</name>
    <dbReference type="NCBI Taxonomy" id="94130"/>
    <lineage>
        <taxon>Eukaryota</taxon>
        <taxon>Fungi</taxon>
        <taxon>Fungi incertae sedis</taxon>
        <taxon>Mucoromycota</taxon>
        <taxon>Glomeromycotina</taxon>
        <taxon>Glomeromycetes</taxon>
        <taxon>Glomerales</taxon>
        <taxon>Glomeraceae</taxon>
        <taxon>Rhizophagus</taxon>
    </lineage>
</organism>
<comment type="caution">
    <text evidence="1">The sequence shown here is derived from an EMBL/GenBank/DDBJ whole genome shotgun (WGS) entry which is preliminary data.</text>
</comment>
<evidence type="ECO:0000313" key="1">
    <source>
        <dbReference type="EMBL" id="GET01427.1"/>
    </source>
</evidence>
<dbReference type="AlphaFoldDB" id="A0A8H3MBU7"/>
<accession>A0A8H3MBU7</accession>
<gene>
    <name evidence="1" type="ORF">RCL2_002783400</name>
</gene>